<feature type="domain" description="Tryptophan synthase beta chain-like PALP" evidence="4">
    <location>
        <begin position="31"/>
        <end position="303"/>
    </location>
</feature>
<dbReference type="GO" id="GO:0003941">
    <property type="term" value="F:L-serine ammonia-lyase activity"/>
    <property type="evidence" value="ECO:0007669"/>
    <property type="project" value="TreeGrafter"/>
</dbReference>
<keyword evidence="2" id="KW-0663">Pyridoxal phosphate</keyword>
<protein>
    <submittedName>
        <fullName evidence="5">Pyridoxal-phosphate dependent enzyme</fullName>
    </submittedName>
</protein>
<evidence type="ECO:0000313" key="5">
    <source>
        <dbReference type="EMBL" id="NGN62856.1"/>
    </source>
</evidence>
<gene>
    <name evidence="5" type="ORF">G5C51_02925</name>
</gene>
<dbReference type="Proteomes" id="UP000481583">
    <property type="component" value="Unassembled WGS sequence"/>
</dbReference>
<evidence type="ECO:0000256" key="3">
    <source>
        <dbReference type="ARBA" id="ARBA00023239"/>
    </source>
</evidence>
<dbReference type="AlphaFoldDB" id="A0A6G4TTR6"/>
<dbReference type="InterPro" id="IPR050147">
    <property type="entry name" value="Ser/Thr_Dehydratase"/>
</dbReference>
<name>A0A6G4TTR6_9ACTN</name>
<dbReference type="InterPro" id="IPR036052">
    <property type="entry name" value="TrpB-like_PALP_sf"/>
</dbReference>
<dbReference type="GO" id="GO:0009097">
    <property type="term" value="P:isoleucine biosynthetic process"/>
    <property type="evidence" value="ECO:0007669"/>
    <property type="project" value="TreeGrafter"/>
</dbReference>
<dbReference type="NCBIfam" id="NF006094">
    <property type="entry name" value="PRK08246.1"/>
    <property type="match status" value="1"/>
</dbReference>
<evidence type="ECO:0000256" key="2">
    <source>
        <dbReference type="ARBA" id="ARBA00022898"/>
    </source>
</evidence>
<sequence>METSHTVAHTDVKSAAARIAGQVRPLTVAPVGEGLHFALEFLQHTGTFKARGQANFLAAHAEQGALPEAGVVIASGGNAGLACAWATARHGIEAHVFVPETTPAVKVAGLRRYGADVRLEGALYGEALEASRAYAASSGALVAHAYDNPLVSAGAGTLLPELAAAVPDGIDTVIVSVGGGGLYAGVAAAADHLGIRVVAVEPEGSRALHAALEAGKIVDVVPDSIAADALGAPRVSQDALTWAQHPGTRSVLVPDEAIAAARRTLWADHRIAVENAAATAYAALTHGAYDPQPGERIAVVLCGANADPSGLT</sequence>
<comment type="cofactor">
    <cofactor evidence="1">
        <name>pyridoxal 5'-phosphate</name>
        <dbReference type="ChEBI" id="CHEBI:597326"/>
    </cofactor>
</comment>
<dbReference type="EMBL" id="JAAKZV010000005">
    <property type="protein sequence ID" value="NGN62856.1"/>
    <property type="molecule type" value="Genomic_DNA"/>
</dbReference>
<dbReference type="Pfam" id="PF00291">
    <property type="entry name" value="PALP"/>
    <property type="match status" value="1"/>
</dbReference>
<keyword evidence="6" id="KW-1185">Reference proteome</keyword>
<dbReference type="GO" id="GO:0006565">
    <property type="term" value="P:L-serine catabolic process"/>
    <property type="evidence" value="ECO:0007669"/>
    <property type="project" value="TreeGrafter"/>
</dbReference>
<dbReference type="PANTHER" id="PTHR48078:SF6">
    <property type="entry name" value="L-THREONINE DEHYDRATASE CATABOLIC TDCB"/>
    <property type="match status" value="1"/>
</dbReference>
<evidence type="ECO:0000313" key="6">
    <source>
        <dbReference type="Proteomes" id="UP000481583"/>
    </source>
</evidence>
<proteinExistence type="predicted"/>
<dbReference type="PANTHER" id="PTHR48078">
    <property type="entry name" value="THREONINE DEHYDRATASE, MITOCHONDRIAL-RELATED"/>
    <property type="match status" value="1"/>
</dbReference>
<reference evidence="5 6" key="1">
    <citation type="submission" date="2020-02" db="EMBL/GenBank/DDBJ databases">
        <title>Whole-genome analyses of novel actinobacteria.</title>
        <authorList>
            <person name="Sahin N."/>
        </authorList>
    </citation>
    <scope>NUCLEOTIDE SEQUENCE [LARGE SCALE GENOMIC DNA]</scope>
    <source>
        <strain evidence="5 6">A7024</strain>
    </source>
</reference>
<evidence type="ECO:0000259" key="4">
    <source>
        <dbReference type="Pfam" id="PF00291"/>
    </source>
</evidence>
<dbReference type="GO" id="GO:0006567">
    <property type="term" value="P:L-threonine catabolic process"/>
    <property type="evidence" value="ECO:0007669"/>
    <property type="project" value="TreeGrafter"/>
</dbReference>
<dbReference type="InterPro" id="IPR001926">
    <property type="entry name" value="TrpB-like_PALP"/>
</dbReference>
<organism evidence="5 6">
    <name type="scientific">Streptomyces coryli</name>
    <dbReference type="NCBI Taxonomy" id="1128680"/>
    <lineage>
        <taxon>Bacteria</taxon>
        <taxon>Bacillati</taxon>
        <taxon>Actinomycetota</taxon>
        <taxon>Actinomycetes</taxon>
        <taxon>Kitasatosporales</taxon>
        <taxon>Streptomycetaceae</taxon>
        <taxon>Streptomyces</taxon>
    </lineage>
</organism>
<dbReference type="SUPFAM" id="SSF53686">
    <property type="entry name" value="Tryptophan synthase beta subunit-like PLP-dependent enzymes"/>
    <property type="match status" value="1"/>
</dbReference>
<dbReference type="Gene3D" id="3.40.50.1100">
    <property type="match status" value="2"/>
</dbReference>
<keyword evidence="3" id="KW-0456">Lyase</keyword>
<dbReference type="GO" id="GO:0004794">
    <property type="term" value="F:threonine deaminase activity"/>
    <property type="evidence" value="ECO:0007669"/>
    <property type="project" value="TreeGrafter"/>
</dbReference>
<dbReference type="RefSeq" id="WP_165231006.1">
    <property type="nucleotide sequence ID" value="NZ_JAAKZV010000005.1"/>
</dbReference>
<evidence type="ECO:0000256" key="1">
    <source>
        <dbReference type="ARBA" id="ARBA00001933"/>
    </source>
</evidence>
<comment type="caution">
    <text evidence="5">The sequence shown here is derived from an EMBL/GenBank/DDBJ whole genome shotgun (WGS) entry which is preliminary data.</text>
</comment>
<accession>A0A6G4TTR6</accession>